<proteinExistence type="predicted"/>
<keyword evidence="1" id="KW-0812">Transmembrane</keyword>
<feature type="transmembrane region" description="Helical" evidence="1">
    <location>
        <begin position="94"/>
        <end position="112"/>
    </location>
</feature>
<evidence type="ECO:0000313" key="2">
    <source>
        <dbReference type="EMBL" id="SPD32615.1"/>
    </source>
</evidence>
<sequence>MKEYSGTAIYWLSAMDRVGDVAERYREILGRGCLCGNWCIFPQMFYVVRRPSVLIWVVSAIVHCLCGVISGALLSQVPQGVVPVGWSFGSQTMYAMWVLPPSVALVAEILLAELTDDVFGDFG</sequence>
<accession>A0A2N9J7L0</accession>
<reference evidence="2" key="1">
    <citation type="submission" date="2018-02" db="EMBL/GenBank/DDBJ databases">
        <authorList>
            <person name="Cohen D.B."/>
            <person name="Kent A.D."/>
        </authorList>
    </citation>
    <scope>NUCLEOTIDE SEQUENCE</scope>
</reference>
<name>A0A2N9J7L0_FAGSY</name>
<dbReference type="AlphaFoldDB" id="A0A2N9J7L0"/>
<keyword evidence="1" id="KW-1133">Transmembrane helix</keyword>
<evidence type="ECO:0000256" key="1">
    <source>
        <dbReference type="SAM" id="Phobius"/>
    </source>
</evidence>
<dbReference type="EMBL" id="OIVN01006413">
    <property type="protein sequence ID" value="SPD32615.1"/>
    <property type="molecule type" value="Genomic_DNA"/>
</dbReference>
<feature type="transmembrane region" description="Helical" evidence="1">
    <location>
        <begin position="53"/>
        <end position="74"/>
    </location>
</feature>
<protein>
    <submittedName>
        <fullName evidence="2">Uncharacterized protein</fullName>
    </submittedName>
</protein>
<keyword evidence="1" id="KW-0472">Membrane</keyword>
<organism evidence="2">
    <name type="scientific">Fagus sylvatica</name>
    <name type="common">Beechnut</name>
    <dbReference type="NCBI Taxonomy" id="28930"/>
    <lineage>
        <taxon>Eukaryota</taxon>
        <taxon>Viridiplantae</taxon>
        <taxon>Streptophyta</taxon>
        <taxon>Embryophyta</taxon>
        <taxon>Tracheophyta</taxon>
        <taxon>Spermatophyta</taxon>
        <taxon>Magnoliopsida</taxon>
        <taxon>eudicotyledons</taxon>
        <taxon>Gunneridae</taxon>
        <taxon>Pentapetalae</taxon>
        <taxon>rosids</taxon>
        <taxon>fabids</taxon>
        <taxon>Fagales</taxon>
        <taxon>Fagaceae</taxon>
        <taxon>Fagus</taxon>
    </lineage>
</organism>
<gene>
    <name evidence="2" type="ORF">FSB_LOCUS60497</name>
</gene>